<name>A0A9D9E260_9BACT</name>
<accession>A0A9D9E260</accession>
<reference evidence="4" key="1">
    <citation type="submission" date="2020-10" db="EMBL/GenBank/DDBJ databases">
        <authorList>
            <person name="Gilroy R."/>
        </authorList>
    </citation>
    <scope>NUCLEOTIDE SEQUENCE</scope>
    <source>
        <strain evidence="4">G3-4614</strain>
    </source>
</reference>
<keyword evidence="3" id="KW-0175">Coiled coil</keyword>
<sequence>MKRFYRILPVIALAALTTTTFTQCKKSDGTDKLLSVSESDSCQASGLRVAYINTDTLLEKYELAKKLNDEILKKDETIRANVNERSKSLEKDVSEFQRKYNNNAFLSQERAEQEYQRINNRQQELQEYVQRMEIEAMQNRQKVIQVVTDSIQNYIKSEIKGKYDIVLNNAGTLHVTDKIDITEEVVKGLNARYTEK</sequence>
<dbReference type="Pfam" id="PF03938">
    <property type="entry name" value="OmpH"/>
    <property type="match status" value="1"/>
</dbReference>
<comment type="similarity">
    <text evidence="1">Belongs to the Skp family.</text>
</comment>
<evidence type="ECO:0000256" key="2">
    <source>
        <dbReference type="ARBA" id="ARBA00022729"/>
    </source>
</evidence>
<dbReference type="Proteomes" id="UP000823636">
    <property type="component" value="Unassembled WGS sequence"/>
</dbReference>
<evidence type="ECO:0000313" key="4">
    <source>
        <dbReference type="EMBL" id="MBO8437352.1"/>
    </source>
</evidence>
<proteinExistence type="inferred from homology"/>
<evidence type="ECO:0000256" key="1">
    <source>
        <dbReference type="ARBA" id="ARBA00009091"/>
    </source>
</evidence>
<dbReference type="PANTHER" id="PTHR35089">
    <property type="entry name" value="CHAPERONE PROTEIN SKP"/>
    <property type="match status" value="1"/>
</dbReference>
<dbReference type="SMART" id="SM00935">
    <property type="entry name" value="OmpH"/>
    <property type="match status" value="1"/>
</dbReference>
<keyword evidence="2" id="KW-0732">Signal</keyword>
<dbReference type="GO" id="GO:0005829">
    <property type="term" value="C:cytosol"/>
    <property type="evidence" value="ECO:0007669"/>
    <property type="project" value="TreeGrafter"/>
</dbReference>
<dbReference type="GO" id="GO:0050821">
    <property type="term" value="P:protein stabilization"/>
    <property type="evidence" value="ECO:0007669"/>
    <property type="project" value="TreeGrafter"/>
</dbReference>
<comment type="caution">
    <text evidence="4">The sequence shown here is derived from an EMBL/GenBank/DDBJ whole genome shotgun (WGS) entry which is preliminary data.</text>
</comment>
<evidence type="ECO:0000256" key="3">
    <source>
        <dbReference type="SAM" id="Coils"/>
    </source>
</evidence>
<dbReference type="PANTHER" id="PTHR35089:SF1">
    <property type="entry name" value="CHAPERONE PROTEIN SKP"/>
    <property type="match status" value="1"/>
</dbReference>
<gene>
    <name evidence="4" type="ORF">IAC54_00430</name>
</gene>
<protein>
    <submittedName>
        <fullName evidence="4">OmpH family outer membrane protein</fullName>
    </submittedName>
</protein>
<dbReference type="AlphaFoldDB" id="A0A9D9E260"/>
<dbReference type="SUPFAM" id="SSF111384">
    <property type="entry name" value="OmpH-like"/>
    <property type="match status" value="1"/>
</dbReference>
<feature type="coiled-coil region" evidence="3">
    <location>
        <begin position="79"/>
        <end position="135"/>
    </location>
</feature>
<dbReference type="InterPro" id="IPR005632">
    <property type="entry name" value="Chaperone_Skp"/>
</dbReference>
<dbReference type="InterPro" id="IPR024930">
    <property type="entry name" value="Skp_dom_sf"/>
</dbReference>
<organism evidence="4 5">
    <name type="scientific">Candidatus Caccoplasma merdipullorum</name>
    <dbReference type="NCBI Taxonomy" id="2840718"/>
    <lineage>
        <taxon>Bacteria</taxon>
        <taxon>Pseudomonadati</taxon>
        <taxon>Bacteroidota</taxon>
        <taxon>Bacteroidia</taxon>
        <taxon>Bacteroidales</taxon>
        <taxon>Bacteroidaceae</taxon>
        <taxon>Bacteroidaceae incertae sedis</taxon>
        <taxon>Candidatus Caccoplasma</taxon>
    </lineage>
</organism>
<dbReference type="Gene3D" id="3.30.910.20">
    <property type="entry name" value="Skp domain"/>
    <property type="match status" value="1"/>
</dbReference>
<evidence type="ECO:0000313" key="5">
    <source>
        <dbReference type="Proteomes" id="UP000823636"/>
    </source>
</evidence>
<reference evidence="4" key="2">
    <citation type="journal article" date="2021" name="PeerJ">
        <title>Extensive microbial diversity within the chicken gut microbiome revealed by metagenomics and culture.</title>
        <authorList>
            <person name="Gilroy R."/>
            <person name="Ravi A."/>
            <person name="Getino M."/>
            <person name="Pursley I."/>
            <person name="Horton D.L."/>
            <person name="Alikhan N.F."/>
            <person name="Baker D."/>
            <person name="Gharbi K."/>
            <person name="Hall N."/>
            <person name="Watson M."/>
            <person name="Adriaenssens E.M."/>
            <person name="Foster-Nyarko E."/>
            <person name="Jarju S."/>
            <person name="Secka A."/>
            <person name="Antonio M."/>
            <person name="Oren A."/>
            <person name="Chaudhuri R.R."/>
            <person name="La Ragione R."/>
            <person name="Hildebrand F."/>
            <person name="Pallen M.J."/>
        </authorList>
    </citation>
    <scope>NUCLEOTIDE SEQUENCE</scope>
    <source>
        <strain evidence="4">G3-4614</strain>
    </source>
</reference>
<dbReference type="GO" id="GO:0051082">
    <property type="term" value="F:unfolded protein binding"/>
    <property type="evidence" value="ECO:0007669"/>
    <property type="project" value="InterPro"/>
</dbReference>
<dbReference type="EMBL" id="JADIMW010000004">
    <property type="protein sequence ID" value="MBO8437352.1"/>
    <property type="molecule type" value="Genomic_DNA"/>
</dbReference>